<dbReference type="AlphaFoldDB" id="A0AA85J599"/>
<sequence length="168" mass="19094">MVRPSLSVVAVIIVLLHCTSLVTVEGFGSRKQVDVCADAEKTKLTKRKADNFNRIIDSYKNNLKDVFPSKSNITDQYVNCINKNYLEYYKPHICNDDLVPDIKESLLRCKYSSEGNKSIRSWNLLVSRAYEEISTREAMKICSPVVPDETTVLTRLVSTSFSHNLPMI</sequence>
<dbReference type="WBParaSite" id="TREG1_127160.3">
    <property type="protein sequence ID" value="TREG1_127160.3"/>
    <property type="gene ID" value="TREG1_127160"/>
</dbReference>
<reference evidence="2" key="1">
    <citation type="submission" date="2022-06" db="EMBL/GenBank/DDBJ databases">
        <authorList>
            <person name="Berger JAMES D."/>
            <person name="Berger JAMES D."/>
        </authorList>
    </citation>
    <scope>NUCLEOTIDE SEQUENCE [LARGE SCALE GENOMIC DNA]</scope>
</reference>
<feature type="signal peptide" evidence="1">
    <location>
        <begin position="1"/>
        <end position="26"/>
    </location>
</feature>
<evidence type="ECO:0000313" key="3">
    <source>
        <dbReference type="WBParaSite" id="TREG1_127160.3"/>
    </source>
</evidence>
<proteinExistence type="predicted"/>
<reference evidence="3" key="2">
    <citation type="submission" date="2023-11" db="UniProtKB">
        <authorList>
            <consortium name="WormBaseParasite"/>
        </authorList>
    </citation>
    <scope>IDENTIFICATION</scope>
</reference>
<evidence type="ECO:0000313" key="2">
    <source>
        <dbReference type="Proteomes" id="UP000050795"/>
    </source>
</evidence>
<keyword evidence="2" id="KW-1185">Reference proteome</keyword>
<name>A0AA85J599_TRIRE</name>
<evidence type="ECO:0000256" key="1">
    <source>
        <dbReference type="SAM" id="SignalP"/>
    </source>
</evidence>
<organism evidence="2 3">
    <name type="scientific">Trichobilharzia regenti</name>
    <name type="common">Nasal bird schistosome</name>
    <dbReference type="NCBI Taxonomy" id="157069"/>
    <lineage>
        <taxon>Eukaryota</taxon>
        <taxon>Metazoa</taxon>
        <taxon>Spiralia</taxon>
        <taxon>Lophotrochozoa</taxon>
        <taxon>Platyhelminthes</taxon>
        <taxon>Trematoda</taxon>
        <taxon>Digenea</taxon>
        <taxon>Strigeidida</taxon>
        <taxon>Schistosomatoidea</taxon>
        <taxon>Schistosomatidae</taxon>
        <taxon>Trichobilharzia</taxon>
    </lineage>
</organism>
<accession>A0AA85J599</accession>
<protein>
    <submittedName>
        <fullName evidence="3">Uncharacterized protein</fullName>
    </submittedName>
</protein>
<keyword evidence="1" id="KW-0732">Signal</keyword>
<dbReference type="Proteomes" id="UP000050795">
    <property type="component" value="Unassembled WGS sequence"/>
</dbReference>
<feature type="chain" id="PRO_5041687973" evidence="1">
    <location>
        <begin position="27"/>
        <end position="168"/>
    </location>
</feature>